<dbReference type="AlphaFoldDB" id="A0A4Y9SJE3"/>
<proteinExistence type="predicted"/>
<dbReference type="Proteomes" id="UP000298438">
    <property type="component" value="Unassembled WGS sequence"/>
</dbReference>
<name>A0A4Y9SJE3_9BURK</name>
<comment type="caution">
    <text evidence="1">The sequence shown here is derived from an EMBL/GenBank/DDBJ whole genome shotgun (WGS) entry which is preliminary data.</text>
</comment>
<dbReference type="EMBL" id="SPVF01000067">
    <property type="protein sequence ID" value="TFW26243.1"/>
    <property type="molecule type" value="Genomic_DNA"/>
</dbReference>
<dbReference type="InterPro" id="IPR011990">
    <property type="entry name" value="TPR-like_helical_dom_sf"/>
</dbReference>
<evidence type="ECO:0000313" key="1">
    <source>
        <dbReference type="EMBL" id="TFW26243.1"/>
    </source>
</evidence>
<gene>
    <name evidence="1" type="ORF">E4L96_04365</name>
</gene>
<keyword evidence="2" id="KW-1185">Reference proteome</keyword>
<accession>A0A4Y9SJE3</accession>
<dbReference type="Gene3D" id="1.25.40.10">
    <property type="entry name" value="Tetratricopeptide repeat domain"/>
    <property type="match status" value="1"/>
</dbReference>
<dbReference type="SUPFAM" id="SSF48452">
    <property type="entry name" value="TPR-like"/>
    <property type="match status" value="1"/>
</dbReference>
<protein>
    <submittedName>
        <fullName evidence="1">Uncharacterized protein</fullName>
    </submittedName>
</protein>
<evidence type="ECO:0000313" key="2">
    <source>
        <dbReference type="Proteomes" id="UP000298438"/>
    </source>
</evidence>
<organism evidence="1 2">
    <name type="scientific">Zemynaea arenosa</name>
    <dbReference type="NCBI Taxonomy" id="2561931"/>
    <lineage>
        <taxon>Bacteria</taxon>
        <taxon>Pseudomonadati</taxon>
        <taxon>Pseudomonadota</taxon>
        <taxon>Betaproteobacteria</taxon>
        <taxon>Burkholderiales</taxon>
        <taxon>Oxalobacteraceae</taxon>
        <taxon>Telluria group</taxon>
        <taxon>Zemynaea</taxon>
    </lineage>
</organism>
<reference evidence="1 2" key="1">
    <citation type="submission" date="2019-03" db="EMBL/GenBank/DDBJ databases">
        <title>Draft Genome Sequence of Massilia arenosa sp. nov., a Novel Massilia Species Isolated from a Sandy-loam Maize Soil.</title>
        <authorList>
            <person name="Raths R."/>
            <person name="Peta V."/>
            <person name="Bucking H."/>
        </authorList>
    </citation>
    <scope>NUCLEOTIDE SEQUENCE [LARGE SCALE GENOMIC DNA]</scope>
    <source>
        <strain evidence="1 2">MC02</strain>
    </source>
</reference>
<sequence>MSLARWQLVAQAKKLGADEQAQARHAELVTTYFRQLTGAEKEDFMSLQPAFAAVARQLKDPCRKADALFFAALMPQVANRVLESAAGMEQARATAAAAQCELELSYAYRHLAEVAEARGNLAEAARLSDQSLALRRQLKFQVFLPYSLLQTANYADKLGDHRKAGAQRAEALALAQRLHLPAQEKAAQEALAAVQR</sequence>